<dbReference type="Gene3D" id="2.120.10.30">
    <property type="entry name" value="TolB, C-terminal domain"/>
    <property type="match status" value="1"/>
</dbReference>
<keyword evidence="7" id="KW-0732">Signal</keyword>
<evidence type="ECO:0000259" key="8">
    <source>
        <dbReference type="PROSITE" id="PS51007"/>
    </source>
</evidence>
<keyword evidence="10" id="KW-1185">Reference proteome</keyword>
<dbReference type="Gene3D" id="1.10.760.10">
    <property type="entry name" value="Cytochrome c-like domain"/>
    <property type="match status" value="1"/>
</dbReference>
<dbReference type="PANTHER" id="PTHR19328:SF75">
    <property type="entry name" value="ALDOSE SUGAR DEHYDROGENASE YLII"/>
    <property type="match status" value="1"/>
</dbReference>
<evidence type="ECO:0000313" key="9">
    <source>
        <dbReference type="EMBL" id="MCW1925519.1"/>
    </source>
</evidence>
<dbReference type="InterPro" id="IPR012938">
    <property type="entry name" value="Glc/Sorbosone_DH"/>
</dbReference>
<dbReference type="InterPro" id="IPR011042">
    <property type="entry name" value="6-blade_b-propeller_TolB-like"/>
</dbReference>
<dbReference type="Proteomes" id="UP001320876">
    <property type="component" value="Unassembled WGS sequence"/>
</dbReference>
<dbReference type="PANTHER" id="PTHR19328">
    <property type="entry name" value="HEDGEHOG-INTERACTING PROTEIN"/>
    <property type="match status" value="1"/>
</dbReference>
<keyword evidence="4" id="KW-0249">Electron transport</keyword>
<evidence type="ECO:0000256" key="6">
    <source>
        <dbReference type="PROSITE-ProRule" id="PRU00433"/>
    </source>
</evidence>
<keyword evidence="3 6" id="KW-0479">Metal-binding</keyword>
<comment type="caution">
    <text evidence="9">The sequence shown here is derived from an EMBL/GenBank/DDBJ whole genome shotgun (WGS) entry which is preliminary data.</text>
</comment>
<evidence type="ECO:0000256" key="5">
    <source>
        <dbReference type="ARBA" id="ARBA00023004"/>
    </source>
</evidence>
<dbReference type="InterPro" id="IPR036909">
    <property type="entry name" value="Cyt_c-like_dom_sf"/>
</dbReference>
<accession>A0ABT3GPS5</accession>
<protein>
    <submittedName>
        <fullName evidence="9">PQQ-dependent sugar dehydrogenase</fullName>
    </submittedName>
</protein>
<keyword evidence="2 6" id="KW-0349">Heme</keyword>
<dbReference type="InterPro" id="IPR011041">
    <property type="entry name" value="Quinoprot_gluc/sorb_DH_b-prop"/>
</dbReference>
<feature type="chain" id="PRO_5046940315" evidence="7">
    <location>
        <begin position="17"/>
        <end position="716"/>
    </location>
</feature>
<evidence type="ECO:0000256" key="1">
    <source>
        <dbReference type="ARBA" id="ARBA00022448"/>
    </source>
</evidence>
<keyword evidence="5 6" id="KW-0408">Iron</keyword>
<sequence length="716" mass="76980">MRLAATLALLASVAGAEIESTFFAEGLRDPMEIAVAPDGDLFVVEREGRVLRVRPATGGVFVIGELPVTALRETDKDTPWAREDGLLGIALDPGFASNRRLYLYYSHPKELLNRLSRFELKGGILDLASEKVLLDIPTDRRNKVCHHGGSLAFGPDGLLYLSTGDNTNPFESDGFAPIDDRDGRDHTNAMRSAGNTNDLRGKVLRIKPTEAGYEIPAGNLFPPGTAKTRPEIYVMGCRNPFRISIDPKTRVLYWGEVGPDAGNPGPKGAQGYDEVNQAKQAGNFGWPFVIADNKPYAIVDFATKQTGAMTDPAAPKNPGKHNTGLADLPPAQKAFIWYPYAKSEEFPVVGTGGRNAMAGPVFYYDASRKFNLLGKEDDHALLTYEWIRGKIWKAKLGADEKLEKLEPLLDRLKHPMDLEMAADGTMWLLEYGSEWYFNKDGRIRRLRPADGNKAPTVTVKADGPVYTATVSDPEGDAVTIDWWLTEGVGEVRLGGGPSISPSRPGIELRAVATDAKGAVSIARVPLVKEETLPALQLELAGKPDKLGFGEELAFSVKGAGDPGKLVVRARYIPPTGHDAGGPQFSSEIEKLVVSRQCLACHQMDKTSVGPAYLDVAMKYRSDAEAAARLQAKLKTGGGGTWGEVPMPPQTAVSDAEGETIVRAILGLAEGMAETRGSAEGKLPLCPPPATAAPGGAWEIIAEAPGHTAARTRIAAK</sequence>
<evidence type="ECO:0000256" key="2">
    <source>
        <dbReference type="ARBA" id="ARBA00022617"/>
    </source>
</evidence>
<name>A0ABT3GPS5_9BACT</name>
<dbReference type="EMBL" id="JAPDDT010000014">
    <property type="protein sequence ID" value="MCW1925519.1"/>
    <property type="molecule type" value="Genomic_DNA"/>
</dbReference>
<evidence type="ECO:0000313" key="10">
    <source>
        <dbReference type="Proteomes" id="UP001320876"/>
    </source>
</evidence>
<keyword evidence="1" id="KW-0813">Transport</keyword>
<reference evidence="9 10" key="1">
    <citation type="submission" date="2022-10" db="EMBL/GenBank/DDBJ databases">
        <title>Luteolibacter arcticus strain CCTCC AB 2014275, whole genome shotgun sequencing project.</title>
        <authorList>
            <person name="Zhao G."/>
            <person name="Shen L."/>
        </authorList>
    </citation>
    <scope>NUCLEOTIDE SEQUENCE [LARGE SCALE GENOMIC DNA]</scope>
    <source>
        <strain evidence="9 10">CCTCC AB 2014275</strain>
    </source>
</reference>
<dbReference type="PRINTS" id="PR00606">
    <property type="entry name" value="CYTCHROMECID"/>
</dbReference>
<dbReference type="SUPFAM" id="SSF46626">
    <property type="entry name" value="Cytochrome c"/>
    <property type="match status" value="1"/>
</dbReference>
<proteinExistence type="predicted"/>
<evidence type="ECO:0000256" key="7">
    <source>
        <dbReference type="SAM" id="SignalP"/>
    </source>
</evidence>
<dbReference type="InterPro" id="IPR002324">
    <property type="entry name" value="Cyt_c_ID"/>
</dbReference>
<organism evidence="9 10">
    <name type="scientific">Luteolibacter arcticus</name>
    <dbReference type="NCBI Taxonomy" id="1581411"/>
    <lineage>
        <taxon>Bacteria</taxon>
        <taxon>Pseudomonadati</taxon>
        <taxon>Verrucomicrobiota</taxon>
        <taxon>Verrucomicrobiia</taxon>
        <taxon>Verrucomicrobiales</taxon>
        <taxon>Verrucomicrobiaceae</taxon>
        <taxon>Luteolibacter</taxon>
    </lineage>
</organism>
<evidence type="ECO:0000256" key="4">
    <source>
        <dbReference type="ARBA" id="ARBA00022982"/>
    </source>
</evidence>
<dbReference type="Pfam" id="PF07995">
    <property type="entry name" value="GSDH"/>
    <property type="match status" value="1"/>
</dbReference>
<gene>
    <name evidence="9" type="ORF">OKA05_23375</name>
</gene>
<dbReference type="InterPro" id="IPR009056">
    <property type="entry name" value="Cyt_c-like_dom"/>
</dbReference>
<dbReference type="PROSITE" id="PS51007">
    <property type="entry name" value="CYTC"/>
    <property type="match status" value="1"/>
</dbReference>
<feature type="domain" description="Cytochrome c" evidence="8">
    <location>
        <begin position="575"/>
        <end position="668"/>
    </location>
</feature>
<dbReference type="SUPFAM" id="SSF50952">
    <property type="entry name" value="Soluble quinoprotein glucose dehydrogenase"/>
    <property type="match status" value="1"/>
</dbReference>
<evidence type="ECO:0000256" key="3">
    <source>
        <dbReference type="ARBA" id="ARBA00022723"/>
    </source>
</evidence>
<dbReference type="RefSeq" id="WP_264489625.1">
    <property type="nucleotide sequence ID" value="NZ_JAPDDT010000014.1"/>
</dbReference>
<feature type="signal peptide" evidence="7">
    <location>
        <begin position="1"/>
        <end position="16"/>
    </location>
</feature>